<dbReference type="EMBL" id="RZIG01000002">
    <property type="protein sequence ID" value="RYJ09877.1"/>
    <property type="molecule type" value="Genomic_DNA"/>
</dbReference>
<dbReference type="AlphaFoldDB" id="A0A482TA59"/>
<dbReference type="PANTHER" id="PTHR43751:SF3">
    <property type="entry name" value="SULFATASE N-TERMINAL DOMAIN-CONTAINING PROTEIN"/>
    <property type="match status" value="1"/>
</dbReference>
<sequence>MTDSILLITVDCLRADHVGGYGYARDTTPNIDALIQRGTRFQHAYSNGPGTRFGFKSIHGGTYPLRISGAGLPRHASKTIAEVLREQGYQTGGFSDNPFVSSYFNYNRGFDYFIDYENWIGDSSDMKLKDINRFIRQQVGPTIPKGRIYDILKAGYDSILKYIESTGANANSNDEAVVDQALNWIAEANDSDKPYFAWVHLMDAHHPYGYFPEHRHALNIPTDREHIRMPSVDPGNPPSEILVDAYDTNIRNADAHVGRLLREVEGDPTVVLTADHGEELGLHNRFHKESVYQSMAHIPLVVDAPQFDASESDATVSLIDVPTTIARLADANVPESWDGTDVRDRTNENTVFLGFENSEGISTAVIHCPWKYMCQQDLLTTSPETELLFDFISDPVESQNEIETAEGVYQKLQDKYQNYINEIKGNRLEAERDLWDPSKDLSKTVQESDNDVPSETPEGIDQRLEDLGYK</sequence>
<dbReference type="InterPro" id="IPR000917">
    <property type="entry name" value="Sulfatase_N"/>
</dbReference>
<reference evidence="4 5" key="1">
    <citation type="submission" date="2018-12" db="EMBL/GenBank/DDBJ databases">
        <title>Draft genome sequence of Haloarcula hispinica strain 18.1, an halophilic archaeon isolated from Chott El Jerid of Southern Tunisia.</title>
        <authorList>
            <person name="Najjari A."/>
            <person name="Ben Dhia O."/>
            <person name="Ferjani R."/>
            <person name="Mahjoubi M."/>
            <person name="Sghaier H."/>
            <person name="Elshahed M."/>
            <person name="Ouzari H.I."/>
            <person name="Cherid A."/>
            <person name="Youssef N."/>
        </authorList>
    </citation>
    <scope>NUCLEOTIDE SEQUENCE [LARGE SCALE GENOMIC DNA]</scope>
    <source>
        <strain evidence="4 5">18.1</strain>
    </source>
</reference>
<dbReference type="Gene3D" id="3.40.720.10">
    <property type="entry name" value="Alkaline Phosphatase, subunit A"/>
    <property type="match status" value="1"/>
</dbReference>
<feature type="compositionally biased region" description="Polar residues" evidence="2">
    <location>
        <begin position="443"/>
        <end position="453"/>
    </location>
</feature>
<proteinExistence type="predicted"/>
<dbReference type="RefSeq" id="WP_129755364.1">
    <property type="nucleotide sequence ID" value="NZ_JAFKAA010000002.1"/>
</dbReference>
<name>A0A482TA59_HALHI</name>
<feature type="compositionally biased region" description="Basic and acidic residues" evidence="2">
    <location>
        <begin position="460"/>
        <end position="470"/>
    </location>
</feature>
<accession>A0A482TA59</accession>
<organism evidence="4 5">
    <name type="scientific">Haloarcula hispanica</name>
    <dbReference type="NCBI Taxonomy" id="51589"/>
    <lineage>
        <taxon>Archaea</taxon>
        <taxon>Methanobacteriati</taxon>
        <taxon>Methanobacteriota</taxon>
        <taxon>Stenosarchaea group</taxon>
        <taxon>Halobacteria</taxon>
        <taxon>Halobacteriales</taxon>
        <taxon>Haloarculaceae</taxon>
        <taxon>Haloarcula</taxon>
    </lineage>
</organism>
<dbReference type="Pfam" id="PF00884">
    <property type="entry name" value="Sulfatase"/>
    <property type="match status" value="1"/>
</dbReference>
<evidence type="ECO:0000256" key="1">
    <source>
        <dbReference type="SAM" id="Coils"/>
    </source>
</evidence>
<evidence type="ECO:0000256" key="2">
    <source>
        <dbReference type="SAM" id="MobiDB-lite"/>
    </source>
</evidence>
<feature type="region of interest" description="Disordered" evidence="2">
    <location>
        <begin position="434"/>
        <end position="470"/>
    </location>
</feature>
<feature type="domain" description="Sulfatase N-terminal" evidence="3">
    <location>
        <begin position="5"/>
        <end position="330"/>
    </location>
</feature>
<evidence type="ECO:0000259" key="3">
    <source>
        <dbReference type="Pfam" id="PF00884"/>
    </source>
</evidence>
<dbReference type="InterPro" id="IPR017850">
    <property type="entry name" value="Alkaline_phosphatase_core_sf"/>
</dbReference>
<dbReference type="SUPFAM" id="SSF53649">
    <property type="entry name" value="Alkaline phosphatase-like"/>
    <property type="match status" value="1"/>
</dbReference>
<keyword evidence="1" id="KW-0175">Coiled coil</keyword>
<protein>
    <recommendedName>
        <fullName evidence="3">Sulfatase N-terminal domain-containing protein</fullName>
    </recommendedName>
</protein>
<dbReference type="Proteomes" id="UP000293535">
    <property type="component" value="Unassembled WGS sequence"/>
</dbReference>
<evidence type="ECO:0000313" key="4">
    <source>
        <dbReference type="EMBL" id="RYJ09877.1"/>
    </source>
</evidence>
<dbReference type="PANTHER" id="PTHR43751">
    <property type="entry name" value="SULFATASE"/>
    <property type="match status" value="1"/>
</dbReference>
<dbReference type="CDD" id="cd16148">
    <property type="entry name" value="sulfatase_like"/>
    <property type="match status" value="1"/>
</dbReference>
<comment type="caution">
    <text evidence="4">The sequence shown here is derived from an EMBL/GenBank/DDBJ whole genome shotgun (WGS) entry which is preliminary data.</text>
</comment>
<feature type="coiled-coil region" evidence="1">
    <location>
        <begin position="402"/>
        <end position="429"/>
    </location>
</feature>
<evidence type="ECO:0000313" key="5">
    <source>
        <dbReference type="Proteomes" id="UP000293535"/>
    </source>
</evidence>
<dbReference type="InterPro" id="IPR052701">
    <property type="entry name" value="GAG_Ulvan_Degrading_Sulfatases"/>
</dbReference>
<gene>
    <name evidence="4" type="ORF">ELS20_07575</name>
</gene>